<keyword evidence="1" id="KW-0251">Elongation factor</keyword>
<keyword evidence="1" id="KW-0436">Ligase</keyword>
<dbReference type="RefSeq" id="WP_183494608.1">
    <property type="nucleotide sequence ID" value="NZ_JACIFF010000002.1"/>
</dbReference>
<sequence length="236" mass="28286">MQVPKIQKAVAEFKRWMLTEEAGELLPLWETQKNWQDHFYVESKQLANAYDDALDSKTNRRHYRRGGYDPKRSMQAIMEWEPDFVRDAFRDLFSEDRDLEGRIQRFVFYINELFNRYRDAKPKARIPTHYHNDDYNMVSLYLMGQYPEKYAPYSTELLQTVCRKLGAKDVPPAADFPRYTKLLQTLRPFLEKDPEVMENYQQRLRDIDYQGESALLVYWFFRYVESTTQQPVATAG</sequence>
<proteinExistence type="predicted"/>
<organism evidence="1 2">
    <name type="scientific">Neolewinella aquimaris</name>
    <dbReference type="NCBI Taxonomy" id="1835722"/>
    <lineage>
        <taxon>Bacteria</taxon>
        <taxon>Pseudomonadati</taxon>
        <taxon>Bacteroidota</taxon>
        <taxon>Saprospiria</taxon>
        <taxon>Saprospirales</taxon>
        <taxon>Lewinellaceae</taxon>
        <taxon>Neolewinella</taxon>
    </lineage>
</organism>
<dbReference type="Proteomes" id="UP000576209">
    <property type="component" value="Unassembled WGS sequence"/>
</dbReference>
<evidence type="ECO:0000313" key="1">
    <source>
        <dbReference type="EMBL" id="MBB4078355.1"/>
    </source>
</evidence>
<dbReference type="AlphaFoldDB" id="A0A840E3W2"/>
<gene>
    <name evidence="1" type="ORF">GGR28_000968</name>
</gene>
<evidence type="ECO:0000313" key="2">
    <source>
        <dbReference type="Proteomes" id="UP000576209"/>
    </source>
</evidence>
<reference evidence="1 2" key="1">
    <citation type="submission" date="2020-08" db="EMBL/GenBank/DDBJ databases">
        <title>Genomic Encyclopedia of Type Strains, Phase IV (KMG-IV): sequencing the most valuable type-strain genomes for metagenomic binning, comparative biology and taxonomic classification.</title>
        <authorList>
            <person name="Goeker M."/>
        </authorList>
    </citation>
    <scope>NUCLEOTIDE SEQUENCE [LARGE SCALE GENOMIC DNA]</scope>
    <source>
        <strain evidence="1 2">DSM 105137</strain>
    </source>
</reference>
<dbReference type="GO" id="GO:0003746">
    <property type="term" value="F:translation elongation factor activity"/>
    <property type="evidence" value="ECO:0007669"/>
    <property type="project" value="UniProtKB-KW"/>
</dbReference>
<keyword evidence="1" id="KW-0648">Protein biosynthesis</keyword>
<dbReference type="GO" id="GO:0016874">
    <property type="term" value="F:ligase activity"/>
    <property type="evidence" value="ECO:0007669"/>
    <property type="project" value="UniProtKB-KW"/>
</dbReference>
<protein>
    <submittedName>
        <fullName evidence="1">Elongation factor P--beta-lysine ligase</fullName>
    </submittedName>
</protein>
<name>A0A840E3W2_9BACT</name>
<dbReference type="EMBL" id="JACIFF010000002">
    <property type="protein sequence ID" value="MBB4078355.1"/>
    <property type="molecule type" value="Genomic_DNA"/>
</dbReference>
<comment type="caution">
    <text evidence="1">The sequence shown here is derived from an EMBL/GenBank/DDBJ whole genome shotgun (WGS) entry which is preliminary data.</text>
</comment>
<keyword evidence="2" id="KW-1185">Reference proteome</keyword>
<accession>A0A840E3W2</accession>